<gene>
    <name evidence="1" type="ORF">GCM10012282_19310</name>
</gene>
<reference evidence="1" key="1">
    <citation type="journal article" date="2014" name="Int. J. Syst. Evol. Microbiol.">
        <title>Complete genome sequence of Corynebacterium casei LMG S-19264T (=DSM 44701T), isolated from a smear-ripened cheese.</title>
        <authorList>
            <consortium name="US DOE Joint Genome Institute (JGI-PGF)"/>
            <person name="Walter F."/>
            <person name="Albersmeier A."/>
            <person name="Kalinowski J."/>
            <person name="Ruckert C."/>
        </authorList>
    </citation>
    <scope>NUCLEOTIDE SEQUENCE</scope>
    <source>
        <strain evidence="1">CGMCC 4.7272</strain>
    </source>
</reference>
<keyword evidence="2" id="KW-1185">Reference proteome</keyword>
<evidence type="ECO:0000313" key="1">
    <source>
        <dbReference type="EMBL" id="GGJ22954.1"/>
    </source>
</evidence>
<dbReference type="AlphaFoldDB" id="A0A917KRE6"/>
<sequence>MAEREWQLPQCEPQECRSRAEELLAVGATVEAVPRAVAWALLAVAGELHEIRRQSQRKR</sequence>
<name>A0A917KRE6_9ACTN</name>
<accession>A0A917KRE6</accession>
<protein>
    <submittedName>
        <fullName evidence="1">Uncharacterized protein</fullName>
    </submittedName>
</protein>
<comment type="caution">
    <text evidence="1">The sequence shown here is derived from an EMBL/GenBank/DDBJ whole genome shotgun (WGS) entry which is preliminary data.</text>
</comment>
<dbReference type="RefSeq" id="WP_189146841.1">
    <property type="nucleotide sequence ID" value="NZ_BAABER010000001.1"/>
</dbReference>
<organism evidence="1 2">
    <name type="scientific">Streptomyces lacrimifluminis</name>
    <dbReference type="NCBI Taxonomy" id="1500077"/>
    <lineage>
        <taxon>Bacteria</taxon>
        <taxon>Bacillati</taxon>
        <taxon>Actinomycetota</taxon>
        <taxon>Actinomycetes</taxon>
        <taxon>Kitasatosporales</taxon>
        <taxon>Streptomycetaceae</taxon>
        <taxon>Streptomyces</taxon>
    </lineage>
</organism>
<dbReference type="EMBL" id="BMMU01000004">
    <property type="protein sequence ID" value="GGJ22954.1"/>
    <property type="molecule type" value="Genomic_DNA"/>
</dbReference>
<evidence type="ECO:0000313" key="2">
    <source>
        <dbReference type="Proteomes" id="UP000625682"/>
    </source>
</evidence>
<dbReference type="Proteomes" id="UP000625682">
    <property type="component" value="Unassembled WGS sequence"/>
</dbReference>
<proteinExistence type="predicted"/>
<reference evidence="1" key="2">
    <citation type="submission" date="2020-09" db="EMBL/GenBank/DDBJ databases">
        <authorList>
            <person name="Sun Q."/>
            <person name="Zhou Y."/>
        </authorList>
    </citation>
    <scope>NUCLEOTIDE SEQUENCE</scope>
    <source>
        <strain evidence="1">CGMCC 4.7272</strain>
    </source>
</reference>